<dbReference type="InterPro" id="IPR050545">
    <property type="entry name" value="Mycobact_MmpL"/>
</dbReference>
<evidence type="ECO:0000256" key="1">
    <source>
        <dbReference type="ARBA" id="ARBA00004651"/>
    </source>
</evidence>
<evidence type="ECO:0000256" key="4">
    <source>
        <dbReference type="ARBA" id="ARBA00022989"/>
    </source>
</evidence>
<dbReference type="Pfam" id="PF03176">
    <property type="entry name" value="MMPL"/>
    <property type="match status" value="1"/>
</dbReference>
<sequence length="329" mass="35497">VVLAAAMVNGASSRESLAKAFERLALPIVVAGVLLTVVMANQLIYDFEGFTTDLGSFAPETEADAAEERVSAVMDSSPHMIYIHVEPYIGSVEGGNECDETFCNVLEFGALQQLSDDLSRVEEFSAANGDFVIAHLNTADMLERALEERDEQGRNLADFNDWGEFLGAVTDGDRCTDAIGNDQAIASASFAASAMLHTDFDYEPVCEWLDTGEGDPTPSASSTMWAIEISGDISDDVRQNRASQIRTLLDLNAKHPLGNNSALQYGVISDDLISHDINESTLDNLVWLLLIAVMVVVVLLAMAFRSFMMVAAPLLGLSAALVWTYGIVT</sequence>
<proteinExistence type="predicted"/>
<reference evidence="8" key="1">
    <citation type="submission" date="2018-05" db="EMBL/GenBank/DDBJ databases">
        <authorList>
            <person name="Lanie J.A."/>
            <person name="Ng W.-L."/>
            <person name="Kazmierczak K.M."/>
            <person name="Andrzejewski T.M."/>
            <person name="Davidsen T.M."/>
            <person name="Wayne K.J."/>
            <person name="Tettelin H."/>
            <person name="Glass J.I."/>
            <person name="Rusch D."/>
            <person name="Podicherti R."/>
            <person name="Tsui H.-C.T."/>
            <person name="Winkler M.E."/>
        </authorList>
    </citation>
    <scope>NUCLEOTIDE SEQUENCE</scope>
</reference>
<feature type="transmembrane region" description="Helical" evidence="6">
    <location>
        <begin position="310"/>
        <end position="328"/>
    </location>
</feature>
<dbReference type="InterPro" id="IPR004869">
    <property type="entry name" value="MMPL_dom"/>
</dbReference>
<comment type="subcellular location">
    <subcellularLocation>
        <location evidence="1">Cell membrane</location>
        <topology evidence="1">Multi-pass membrane protein</topology>
    </subcellularLocation>
</comment>
<evidence type="ECO:0000256" key="6">
    <source>
        <dbReference type="SAM" id="Phobius"/>
    </source>
</evidence>
<keyword evidence="3 6" id="KW-0812">Transmembrane</keyword>
<dbReference type="GO" id="GO:0005886">
    <property type="term" value="C:plasma membrane"/>
    <property type="evidence" value="ECO:0007669"/>
    <property type="project" value="UniProtKB-SubCell"/>
</dbReference>
<keyword evidence="5 6" id="KW-0472">Membrane</keyword>
<dbReference type="Gene3D" id="1.20.1640.10">
    <property type="entry name" value="Multidrug efflux transporter AcrB transmembrane domain"/>
    <property type="match status" value="1"/>
</dbReference>
<dbReference type="EMBL" id="UINC01018259">
    <property type="protein sequence ID" value="SVA76528.1"/>
    <property type="molecule type" value="Genomic_DNA"/>
</dbReference>
<feature type="transmembrane region" description="Helical" evidence="6">
    <location>
        <begin position="285"/>
        <end position="303"/>
    </location>
</feature>
<name>A0A381YHG4_9ZZZZ</name>
<keyword evidence="4 6" id="KW-1133">Transmembrane helix</keyword>
<dbReference type="PANTHER" id="PTHR33406">
    <property type="entry name" value="MEMBRANE PROTEIN MJ1562-RELATED"/>
    <property type="match status" value="1"/>
</dbReference>
<dbReference type="SUPFAM" id="SSF82866">
    <property type="entry name" value="Multidrug efflux transporter AcrB transmembrane domain"/>
    <property type="match status" value="1"/>
</dbReference>
<evidence type="ECO:0000313" key="8">
    <source>
        <dbReference type="EMBL" id="SVA76528.1"/>
    </source>
</evidence>
<dbReference type="AlphaFoldDB" id="A0A381YHG4"/>
<gene>
    <name evidence="8" type="ORF">METZ01_LOCUS129382</name>
</gene>
<accession>A0A381YHG4</accession>
<feature type="transmembrane region" description="Helical" evidence="6">
    <location>
        <begin position="24"/>
        <end position="45"/>
    </location>
</feature>
<evidence type="ECO:0000256" key="3">
    <source>
        <dbReference type="ARBA" id="ARBA00022692"/>
    </source>
</evidence>
<evidence type="ECO:0000256" key="5">
    <source>
        <dbReference type="ARBA" id="ARBA00023136"/>
    </source>
</evidence>
<evidence type="ECO:0000259" key="7">
    <source>
        <dbReference type="Pfam" id="PF03176"/>
    </source>
</evidence>
<protein>
    <recommendedName>
        <fullName evidence="7">Membrane transport protein MMPL domain-containing protein</fullName>
    </recommendedName>
</protein>
<feature type="non-terminal residue" evidence="8">
    <location>
        <position position="329"/>
    </location>
</feature>
<feature type="non-terminal residue" evidence="8">
    <location>
        <position position="1"/>
    </location>
</feature>
<keyword evidence="2" id="KW-1003">Cell membrane</keyword>
<dbReference type="PANTHER" id="PTHR33406:SF13">
    <property type="entry name" value="MEMBRANE PROTEIN YDFJ"/>
    <property type="match status" value="1"/>
</dbReference>
<feature type="domain" description="Membrane transport protein MMPL" evidence="7">
    <location>
        <begin position="223"/>
        <end position="328"/>
    </location>
</feature>
<organism evidence="8">
    <name type="scientific">marine metagenome</name>
    <dbReference type="NCBI Taxonomy" id="408172"/>
    <lineage>
        <taxon>unclassified sequences</taxon>
        <taxon>metagenomes</taxon>
        <taxon>ecological metagenomes</taxon>
    </lineage>
</organism>
<evidence type="ECO:0000256" key="2">
    <source>
        <dbReference type="ARBA" id="ARBA00022475"/>
    </source>
</evidence>